<proteinExistence type="predicted"/>
<reference evidence="1" key="1">
    <citation type="journal article" date="2020" name="Stud. Mycol.">
        <title>101 Dothideomycetes genomes: a test case for predicting lifestyles and emergence of pathogens.</title>
        <authorList>
            <person name="Haridas S."/>
            <person name="Albert R."/>
            <person name="Binder M."/>
            <person name="Bloem J."/>
            <person name="Labutti K."/>
            <person name="Salamov A."/>
            <person name="Andreopoulos B."/>
            <person name="Baker S."/>
            <person name="Barry K."/>
            <person name="Bills G."/>
            <person name="Bluhm B."/>
            <person name="Cannon C."/>
            <person name="Castanera R."/>
            <person name="Culley D."/>
            <person name="Daum C."/>
            <person name="Ezra D."/>
            <person name="Gonzalez J."/>
            <person name="Henrissat B."/>
            <person name="Kuo A."/>
            <person name="Liang C."/>
            <person name="Lipzen A."/>
            <person name="Lutzoni F."/>
            <person name="Magnuson J."/>
            <person name="Mondo S."/>
            <person name="Nolan M."/>
            <person name="Ohm R."/>
            <person name="Pangilinan J."/>
            <person name="Park H.-J."/>
            <person name="Ramirez L."/>
            <person name="Alfaro M."/>
            <person name="Sun H."/>
            <person name="Tritt A."/>
            <person name="Yoshinaga Y."/>
            <person name="Zwiers L.-H."/>
            <person name="Turgeon B."/>
            <person name="Goodwin S."/>
            <person name="Spatafora J."/>
            <person name="Crous P."/>
            <person name="Grigoriev I."/>
        </authorList>
    </citation>
    <scope>NUCLEOTIDE SEQUENCE</scope>
    <source>
        <strain evidence="1">CBS 627.86</strain>
    </source>
</reference>
<sequence>MCVSESALLMTAASGATRLLSRRARSRARRGWAARRLGGEPACTRSRRWAAVARLQRKDGGRGIENEWSVLKTRQKELGWRLRGGGAGVQRWRGCGRGLDKRAMPARLPERDWLGRGLGCLAASTEMGWMGRGGLAFTPRDCCSDRMSLRAIE</sequence>
<evidence type="ECO:0000313" key="1">
    <source>
        <dbReference type="EMBL" id="KAF2119758.1"/>
    </source>
</evidence>
<protein>
    <submittedName>
        <fullName evidence="1">Uncharacterized protein</fullName>
    </submittedName>
</protein>
<keyword evidence="2" id="KW-1185">Reference proteome</keyword>
<dbReference type="Proteomes" id="UP000799770">
    <property type="component" value="Unassembled WGS sequence"/>
</dbReference>
<dbReference type="EMBL" id="ML977315">
    <property type="protein sequence ID" value="KAF2119758.1"/>
    <property type="molecule type" value="Genomic_DNA"/>
</dbReference>
<organism evidence="1 2">
    <name type="scientific">Lophiotrema nucula</name>
    <dbReference type="NCBI Taxonomy" id="690887"/>
    <lineage>
        <taxon>Eukaryota</taxon>
        <taxon>Fungi</taxon>
        <taxon>Dikarya</taxon>
        <taxon>Ascomycota</taxon>
        <taxon>Pezizomycotina</taxon>
        <taxon>Dothideomycetes</taxon>
        <taxon>Pleosporomycetidae</taxon>
        <taxon>Pleosporales</taxon>
        <taxon>Lophiotremataceae</taxon>
        <taxon>Lophiotrema</taxon>
    </lineage>
</organism>
<dbReference type="AlphaFoldDB" id="A0A6A5ZMS2"/>
<accession>A0A6A5ZMS2</accession>
<gene>
    <name evidence="1" type="ORF">BDV96DRAFT_352130</name>
</gene>
<evidence type="ECO:0000313" key="2">
    <source>
        <dbReference type="Proteomes" id="UP000799770"/>
    </source>
</evidence>
<name>A0A6A5ZMS2_9PLEO</name>